<evidence type="ECO:0000256" key="6">
    <source>
        <dbReference type="PROSITE-ProRule" id="PRU01373"/>
    </source>
</evidence>
<protein>
    <recommendedName>
        <fullName evidence="7">L,D-TPase catalytic domain-containing protein</fullName>
    </recommendedName>
</protein>
<evidence type="ECO:0000313" key="9">
    <source>
        <dbReference type="Proteomes" id="UP000188324"/>
    </source>
</evidence>
<dbReference type="GO" id="GO:0018104">
    <property type="term" value="P:peptidoglycan-protein cross-linking"/>
    <property type="evidence" value="ECO:0007669"/>
    <property type="project" value="TreeGrafter"/>
</dbReference>
<sequence>MTPGYHYVNGRYWFTECSEYSSTVVRCQTEIFASTIVLKSGQWYKQNNWVFNNLAYLPSPESNWTNNDLGRNGEWTAADGRQWRTECHTPATGRGACRNYAVATVASLKDGKVIQRNVELLNSIVNFSTPTRPWVRSIPATNPNPPANVPTPSTPQPIIANPLVQQGFRLDSRCLTGRGFCVSKSQRKMAWVVNGKVDVVLDVRFGGELTPTRNGAWSIGWKSRNHVSSIYGSAMPYAMFFSGGQAIHYSEDFATRGYNGSSAGCVNVRDKAAIARLFDIARVGDKVIVYN</sequence>
<accession>A0A1Q2CBX1</accession>
<dbReference type="InterPro" id="IPR038063">
    <property type="entry name" value="Transpep_catalytic_dom"/>
</dbReference>
<comment type="pathway">
    <text evidence="1 6">Cell wall biogenesis; peptidoglycan biosynthesis.</text>
</comment>
<evidence type="ECO:0000256" key="4">
    <source>
        <dbReference type="ARBA" id="ARBA00022984"/>
    </source>
</evidence>
<dbReference type="Pfam" id="PF03734">
    <property type="entry name" value="YkuD"/>
    <property type="match status" value="1"/>
</dbReference>
<evidence type="ECO:0000256" key="3">
    <source>
        <dbReference type="ARBA" id="ARBA00022960"/>
    </source>
</evidence>
<keyword evidence="2" id="KW-0808">Transferase</keyword>
<evidence type="ECO:0000313" key="8">
    <source>
        <dbReference type="EMBL" id="AQP43602.1"/>
    </source>
</evidence>
<dbReference type="Proteomes" id="UP000188324">
    <property type="component" value="Chromosome"/>
</dbReference>
<dbReference type="InterPro" id="IPR050979">
    <property type="entry name" value="LD-transpeptidase"/>
</dbReference>
<dbReference type="UniPathway" id="UPA00219"/>
<dbReference type="InterPro" id="IPR005490">
    <property type="entry name" value="LD_TPept_cat_dom"/>
</dbReference>
<evidence type="ECO:0000259" key="7">
    <source>
        <dbReference type="PROSITE" id="PS52029"/>
    </source>
</evidence>
<reference evidence="8 9" key="1">
    <citation type="journal article" date="2016" name="Int. J. Syst. Evol. Microbiol.">
        <title>Tessaracoccus flavus sp. nov., isolated from the drainage system of a lindane-producing factory.</title>
        <authorList>
            <person name="Kumari R."/>
            <person name="Singh P."/>
            <person name="Schumann P."/>
            <person name="Lal R."/>
        </authorList>
    </citation>
    <scope>NUCLEOTIDE SEQUENCE [LARGE SCALE GENOMIC DNA]</scope>
    <source>
        <strain evidence="8 9">RP1T</strain>
    </source>
</reference>
<organism evidence="8 9">
    <name type="scientific">Tessaracoccus flavus</name>
    <dbReference type="NCBI Taxonomy" id="1610493"/>
    <lineage>
        <taxon>Bacteria</taxon>
        <taxon>Bacillati</taxon>
        <taxon>Actinomycetota</taxon>
        <taxon>Actinomycetes</taxon>
        <taxon>Propionibacteriales</taxon>
        <taxon>Propionibacteriaceae</taxon>
        <taxon>Tessaracoccus</taxon>
    </lineage>
</organism>
<dbReference type="STRING" id="1610493.RPIT_01170"/>
<evidence type="ECO:0000256" key="5">
    <source>
        <dbReference type="ARBA" id="ARBA00023316"/>
    </source>
</evidence>
<dbReference type="GO" id="GO:0071972">
    <property type="term" value="F:peptidoglycan L,D-transpeptidase activity"/>
    <property type="evidence" value="ECO:0007669"/>
    <property type="project" value="TreeGrafter"/>
</dbReference>
<dbReference type="PROSITE" id="PS52029">
    <property type="entry name" value="LD_TPASE"/>
    <property type="match status" value="1"/>
</dbReference>
<proteinExistence type="predicted"/>
<dbReference type="CDD" id="cd16913">
    <property type="entry name" value="YkuD_like"/>
    <property type="match status" value="1"/>
</dbReference>
<dbReference type="Gene3D" id="2.40.440.10">
    <property type="entry name" value="L,D-transpeptidase catalytic domain-like"/>
    <property type="match status" value="1"/>
</dbReference>
<dbReference type="AlphaFoldDB" id="A0A1Q2CBX1"/>
<dbReference type="KEGG" id="tfl:RPIT_01170"/>
<keyword evidence="9" id="KW-1185">Reference proteome</keyword>
<dbReference type="GO" id="GO:0071555">
    <property type="term" value="P:cell wall organization"/>
    <property type="evidence" value="ECO:0007669"/>
    <property type="project" value="UniProtKB-UniRule"/>
</dbReference>
<gene>
    <name evidence="8" type="ORF">RPIT_01170</name>
</gene>
<keyword evidence="3 6" id="KW-0133">Cell shape</keyword>
<name>A0A1Q2CBX1_9ACTN</name>
<dbReference type="PANTHER" id="PTHR30582:SF33">
    <property type="entry name" value="EXPORTED PROTEIN"/>
    <property type="match status" value="1"/>
</dbReference>
<evidence type="ECO:0000256" key="2">
    <source>
        <dbReference type="ARBA" id="ARBA00022679"/>
    </source>
</evidence>
<dbReference type="GO" id="GO:0005576">
    <property type="term" value="C:extracellular region"/>
    <property type="evidence" value="ECO:0007669"/>
    <property type="project" value="TreeGrafter"/>
</dbReference>
<evidence type="ECO:0000256" key="1">
    <source>
        <dbReference type="ARBA" id="ARBA00004752"/>
    </source>
</evidence>
<feature type="active site" description="Nucleophile" evidence="6">
    <location>
        <position position="265"/>
    </location>
</feature>
<dbReference type="GO" id="GO:0008360">
    <property type="term" value="P:regulation of cell shape"/>
    <property type="evidence" value="ECO:0007669"/>
    <property type="project" value="UniProtKB-UniRule"/>
</dbReference>
<dbReference type="GO" id="GO:0016740">
    <property type="term" value="F:transferase activity"/>
    <property type="evidence" value="ECO:0007669"/>
    <property type="project" value="UniProtKB-KW"/>
</dbReference>
<keyword evidence="5 6" id="KW-0961">Cell wall biogenesis/degradation</keyword>
<feature type="active site" description="Proton donor/acceptor" evidence="6">
    <location>
        <position position="248"/>
    </location>
</feature>
<dbReference type="SUPFAM" id="SSF141523">
    <property type="entry name" value="L,D-transpeptidase catalytic domain-like"/>
    <property type="match status" value="1"/>
</dbReference>
<feature type="domain" description="L,D-TPase catalytic" evidence="7">
    <location>
        <begin position="178"/>
        <end position="290"/>
    </location>
</feature>
<dbReference type="PANTHER" id="PTHR30582">
    <property type="entry name" value="L,D-TRANSPEPTIDASE"/>
    <property type="match status" value="1"/>
</dbReference>
<keyword evidence="4 6" id="KW-0573">Peptidoglycan synthesis</keyword>
<dbReference type="EMBL" id="CP019605">
    <property type="protein sequence ID" value="AQP43602.1"/>
    <property type="molecule type" value="Genomic_DNA"/>
</dbReference>